<evidence type="ECO:0000313" key="2">
    <source>
        <dbReference type="EMBL" id="AMD85626.1"/>
    </source>
</evidence>
<evidence type="ECO:0000259" key="1">
    <source>
        <dbReference type="Pfam" id="PF02872"/>
    </source>
</evidence>
<feature type="domain" description="5'-Nucleotidase C-terminal" evidence="1">
    <location>
        <begin position="83"/>
        <end position="222"/>
    </location>
</feature>
<dbReference type="InterPro" id="IPR036907">
    <property type="entry name" value="5'-Nucleotdase_C_sf"/>
</dbReference>
<dbReference type="PRINTS" id="PR01607">
    <property type="entry name" value="APYRASEFAMLY"/>
</dbReference>
<dbReference type="RefSeq" id="WP_066430406.1">
    <property type="nucleotide sequence ID" value="NZ_CP014227.1"/>
</dbReference>
<protein>
    <submittedName>
        <fullName evidence="3">Bifunctional UDP-sugar hydrolase/5'-nucleotidase periplasmic</fullName>
    </submittedName>
</protein>
<dbReference type="GO" id="GO:0009166">
    <property type="term" value="P:nucleotide catabolic process"/>
    <property type="evidence" value="ECO:0007669"/>
    <property type="project" value="InterPro"/>
</dbReference>
<dbReference type="Proteomes" id="UP000065822">
    <property type="component" value="Chromosome"/>
</dbReference>
<sequence>MRKLHKLSTYFLLAFVTVCFISSCGAKKTQLSRVKAKNIEITNALAGASEVDAFVKPYREHVQKEMDVVLAYNPVELPKDRNEPSLNAAIGNFMADATYEIINPVYSKKTGKNIDFVLLNWGGIRTSLPKGNLTVGSAYEVMPFENKIVVLTMKGEKVKELAQYLIDKRVPHPLSKQVHLQITKDGQITEFTIGGKPFDPNATYIVATSDYLMNGGDAMYFFKGAEAFETGYLARNVLIDYFKKVGTLEAKKDNRFEYKP</sequence>
<dbReference type="InterPro" id="IPR006179">
    <property type="entry name" value="5_nucleotidase/apyrase"/>
</dbReference>
<gene>
    <name evidence="3" type="primary">ushA</name>
    <name evidence="2" type="ORF">AXF12_08930</name>
    <name evidence="3" type="ORF">SAMEA44541418_02376</name>
</gene>
<dbReference type="PANTHER" id="PTHR11575:SF24">
    <property type="entry name" value="5'-NUCLEOTIDASE"/>
    <property type="match status" value="1"/>
</dbReference>
<dbReference type="InterPro" id="IPR008334">
    <property type="entry name" value="5'-Nucleotdase_C"/>
</dbReference>
<evidence type="ECO:0000313" key="3">
    <source>
        <dbReference type="EMBL" id="SNV16719.1"/>
    </source>
</evidence>
<evidence type="ECO:0000313" key="5">
    <source>
        <dbReference type="Proteomes" id="UP000215539"/>
    </source>
</evidence>
<dbReference type="Proteomes" id="UP000215539">
    <property type="component" value="Chromosome 1"/>
</dbReference>
<organism evidence="3 5">
    <name type="scientific">Capnocytophaga haemolytica</name>
    <dbReference type="NCBI Taxonomy" id="45243"/>
    <lineage>
        <taxon>Bacteria</taxon>
        <taxon>Pseudomonadati</taxon>
        <taxon>Bacteroidota</taxon>
        <taxon>Flavobacteriia</taxon>
        <taxon>Flavobacteriales</taxon>
        <taxon>Flavobacteriaceae</taxon>
        <taxon>Capnocytophaga</taxon>
    </lineage>
</organism>
<keyword evidence="3" id="KW-0378">Hydrolase</keyword>
<dbReference type="AlphaFoldDB" id="A0AAX2H1H9"/>
<dbReference type="EMBL" id="CP014227">
    <property type="protein sequence ID" value="AMD85626.1"/>
    <property type="molecule type" value="Genomic_DNA"/>
</dbReference>
<dbReference type="PROSITE" id="PS51257">
    <property type="entry name" value="PROKAR_LIPOPROTEIN"/>
    <property type="match status" value="1"/>
</dbReference>
<dbReference type="Pfam" id="PF02872">
    <property type="entry name" value="5_nucleotid_C"/>
    <property type="match status" value="1"/>
</dbReference>
<dbReference type="GO" id="GO:0030288">
    <property type="term" value="C:outer membrane-bounded periplasmic space"/>
    <property type="evidence" value="ECO:0007669"/>
    <property type="project" value="TreeGrafter"/>
</dbReference>
<accession>A0AAX2H1H9</accession>
<reference evidence="3 5" key="2">
    <citation type="submission" date="2017-06" db="EMBL/GenBank/DDBJ databases">
        <authorList>
            <consortium name="Pathogen Informatics"/>
        </authorList>
    </citation>
    <scope>NUCLEOTIDE SEQUENCE [LARGE SCALE GENOMIC DNA]</scope>
    <source>
        <strain evidence="3 5">NCTC12947</strain>
    </source>
</reference>
<reference evidence="2 4" key="1">
    <citation type="submission" date="2016-02" db="EMBL/GenBank/DDBJ databases">
        <authorList>
            <person name="Holder M.E."/>
            <person name="Ajami N.J."/>
            <person name="Petrosino J.F."/>
        </authorList>
    </citation>
    <scope>NUCLEOTIDE SEQUENCE [LARGE SCALE GENOMIC DNA]</scope>
    <source>
        <strain evidence="2 4">CCUG 32990</strain>
    </source>
</reference>
<dbReference type="EMBL" id="LT906449">
    <property type="protein sequence ID" value="SNV16719.1"/>
    <property type="molecule type" value="Genomic_DNA"/>
</dbReference>
<evidence type="ECO:0000313" key="4">
    <source>
        <dbReference type="Proteomes" id="UP000065822"/>
    </source>
</evidence>
<name>A0AAX2H1H9_9FLAO</name>
<dbReference type="Gene3D" id="3.90.780.10">
    <property type="entry name" value="5'-Nucleotidase, C-terminal domain"/>
    <property type="match status" value="1"/>
</dbReference>
<dbReference type="KEGG" id="chg:AXF12_08930"/>
<dbReference type="PANTHER" id="PTHR11575">
    <property type="entry name" value="5'-NUCLEOTIDASE-RELATED"/>
    <property type="match status" value="1"/>
</dbReference>
<keyword evidence="4" id="KW-1185">Reference proteome</keyword>
<dbReference type="GO" id="GO:0016787">
    <property type="term" value="F:hydrolase activity"/>
    <property type="evidence" value="ECO:0007669"/>
    <property type="project" value="UniProtKB-KW"/>
</dbReference>
<proteinExistence type="predicted"/>
<dbReference type="SUPFAM" id="SSF55816">
    <property type="entry name" value="5'-nucleotidase (syn. UDP-sugar hydrolase), C-terminal domain"/>
    <property type="match status" value="1"/>
</dbReference>